<dbReference type="EMBL" id="VIVL01000014">
    <property type="protein sequence ID" value="TWD75938.1"/>
    <property type="molecule type" value="Genomic_DNA"/>
</dbReference>
<dbReference type="SUPFAM" id="SSF46785">
    <property type="entry name" value="Winged helix' DNA-binding domain"/>
    <property type="match status" value="1"/>
</dbReference>
<dbReference type="PRINTS" id="PR00039">
    <property type="entry name" value="HTHLYSR"/>
</dbReference>
<dbReference type="PANTHER" id="PTHR30419:SF8">
    <property type="entry name" value="NITROGEN ASSIMILATION TRANSCRIPTIONAL ACTIVATOR-RELATED"/>
    <property type="match status" value="1"/>
</dbReference>
<protein>
    <submittedName>
        <fullName evidence="6">DNA-binding transcriptional LysR family regulator</fullName>
    </submittedName>
</protein>
<keyword evidence="3 6" id="KW-0238">DNA-binding</keyword>
<dbReference type="AlphaFoldDB" id="A0A561BAX7"/>
<keyword evidence="4" id="KW-0804">Transcription</keyword>
<dbReference type="InterPro" id="IPR050950">
    <property type="entry name" value="HTH-type_LysR_regulators"/>
</dbReference>
<sequence length="311" mass="34088">MLPSVLLNRLLSRSRFRHLQMLVKLAELGSLRRTAEDLGLTQPAVTHLLKDLEELLDTQLFYRHARGVRPTPMGAALLPSARRILDNLAHGAEMVAARHGEAQGAVRVASITGGISGLLVRALPAFNAVRPDIVVQVAEVDVEQLGLAVAHRDADLVLCRQPSILPEGWTFSWLFDDSFVVVCGSHHPLAGRRSIRFDELQSQLWLPLPISTAAQALFGDLTRSWDPPARTCRIITRAASLSWSLLQQTDMVSLVPHSVVRQLVEAGHYKILHLDTVYPFGSLGVMRLEDESGSAALQLADFLAKYAAASP</sequence>
<proteinExistence type="inferred from homology"/>
<dbReference type="RefSeq" id="WP_093299966.1">
    <property type="nucleotide sequence ID" value="NZ_VIVL01000014.1"/>
</dbReference>
<gene>
    <name evidence="6" type="ORF">FB547_1149</name>
</gene>
<evidence type="ECO:0000256" key="2">
    <source>
        <dbReference type="ARBA" id="ARBA00023015"/>
    </source>
</evidence>
<dbReference type="Pfam" id="PF00126">
    <property type="entry name" value="HTH_1"/>
    <property type="match status" value="1"/>
</dbReference>
<dbReference type="Proteomes" id="UP000319722">
    <property type="component" value="Unassembled WGS sequence"/>
</dbReference>
<comment type="caution">
    <text evidence="6">The sequence shown here is derived from an EMBL/GenBank/DDBJ whole genome shotgun (WGS) entry which is preliminary data.</text>
</comment>
<dbReference type="Gene3D" id="3.40.190.290">
    <property type="match status" value="1"/>
</dbReference>
<comment type="similarity">
    <text evidence="1">Belongs to the LysR transcriptional regulatory family.</text>
</comment>
<evidence type="ECO:0000313" key="6">
    <source>
        <dbReference type="EMBL" id="TWD75938.1"/>
    </source>
</evidence>
<dbReference type="PROSITE" id="PS50931">
    <property type="entry name" value="HTH_LYSR"/>
    <property type="match status" value="1"/>
</dbReference>
<organism evidence="6 7">
    <name type="scientific">Variovorax beijingensis</name>
    <dbReference type="NCBI Taxonomy" id="2496117"/>
    <lineage>
        <taxon>Bacteria</taxon>
        <taxon>Pseudomonadati</taxon>
        <taxon>Pseudomonadota</taxon>
        <taxon>Betaproteobacteria</taxon>
        <taxon>Burkholderiales</taxon>
        <taxon>Comamonadaceae</taxon>
        <taxon>Variovorax</taxon>
    </lineage>
</organism>
<evidence type="ECO:0000313" key="7">
    <source>
        <dbReference type="Proteomes" id="UP000319722"/>
    </source>
</evidence>
<dbReference type="InterPro" id="IPR036388">
    <property type="entry name" value="WH-like_DNA-bd_sf"/>
</dbReference>
<dbReference type="GO" id="GO:0003677">
    <property type="term" value="F:DNA binding"/>
    <property type="evidence" value="ECO:0007669"/>
    <property type="project" value="UniProtKB-KW"/>
</dbReference>
<dbReference type="InterPro" id="IPR036390">
    <property type="entry name" value="WH_DNA-bd_sf"/>
</dbReference>
<evidence type="ECO:0000259" key="5">
    <source>
        <dbReference type="PROSITE" id="PS50931"/>
    </source>
</evidence>
<accession>A0A561BAX7</accession>
<dbReference type="OrthoDB" id="8816280at2"/>
<evidence type="ECO:0000256" key="4">
    <source>
        <dbReference type="ARBA" id="ARBA00023163"/>
    </source>
</evidence>
<reference evidence="6 7" key="1">
    <citation type="submission" date="2019-06" db="EMBL/GenBank/DDBJ databases">
        <title>Sorghum-associated microbial communities from plants grown in Nebraska, USA.</title>
        <authorList>
            <person name="Schachtman D."/>
        </authorList>
    </citation>
    <scope>NUCLEOTIDE SEQUENCE [LARGE SCALE GENOMIC DNA]</scope>
    <source>
        <strain evidence="6 7">T529</strain>
    </source>
</reference>
<dbReference type="GO" id="GO:0003700">
    <property type="term" value="F:DNA-binding transcription factor activity"/>
    <property type="evidence" value="ECO:0007669"/>
    <property type="project" value="InterPro"/>
</dbReference>
<name>A0A561BAX7_9BURK</name>
<dbReference type="FunFam" id="1.10.10.10:FF:000001">
    <property type="entry name" value="LysR family transcriptional regulator"/>
    <property type="match status" value="1"/>
</dbReference>
<keyword evidence="2" id="KW-0805">Transcription regulation</keyword>
<feature type="domain" description="HTH lysR-type" evidence="5">
    <location>
        <begin position="16"/>
        <end position="71"/>
    </location>
</feature>
<dbReference type="SUPFAM" id="SSF53850">
    <property type="entry name" value="Periplasmic binding protein-like II"/>
    <property type="match status" value="1"/>
</dbReference>
<dbReference type="InterPro" id="IPR000847">
    <property type="entry name" value="LysR_HTH_N"/>
</dbReference>
<dbReference type="Pfam" id="PF03466">
    <property type="entry name" value="LysR_substrate"/>
    <property type="match status" value="1"/>
</dbReference>
<dbReference type="PANTHER" id="PTHR30419">
    <property type="entry name" value="HTH-TYPE TRANSCRIPTIONAL REGULATOR YBHD"/>
    <property type="match status" value="1"/>
</dbReference>
<evidence type="ECO:0000256" key="1">
    <source>
        <dbReference type="ARBA" id="ARBA00009437"/>
    </source>
</evidence>
<dbReference type="Gene3D" id="1.10.10.10">
    <property type="entry name" value="Winged helix-like DNA-binding domain superfamily/Winged helix DNA-binding domain"/>
    <property type="match status" value="1"/>
</dbReference>
<evidence type="ECO:0000256" key="3">
    <source>
        <dbReference type="ARBA" id="ARBA00023125"/>
    </source>
</evidence>
<dbReference type="GO" id="GO:0005829">
    <property type="term" value="C:cytosol"/>
    <property type="evidence" value="ECO:0007669"/>
    <property type="project" value="TreeGrafter"/>
</dbReference>
<dbReference type="InterPro" id="IPR005119">
    <property type="entry name" value="LysR_subst-bd"/>
</dbReference>